<feature type="transmembrane region" description="Helical" evidence="2">
    <location>
        <begin position="269"/>
        <end position="290"/>
    </location>
</feature>
<keyword evidence="4" id="KW-0012">Acyltransferase</keyword>
<keyword evidence="4" id="KW-0808">Transferase</keyword>
<organism evidence="4 5">
    <name type="scientific">Streptomyces stramineus</name>
    <dbReference type="NCBI Taxonomy" id="173861"/>
    <lineage>
        <taxon>Bacteria</taxon>
        <taxon>Bacillati</taxon>
        <taxon>Actinomycetota</taxon>
        <taxon>Actinomycetes</taxon>
        <taxon>Kitasatosporales</taxon>
        <taxon>Streptomycetaceae</taxon>
        <taxon>Streptomyces</taxon>
    </lineage>
</organism>
<feature type="transmembrane region" description="Helical" evidence="2">
    <location>
        <begin position="214"/>
        <end position="235"/>
    </location>
</feature>
<feature type="transmembrane region" description="Helical" evidence="2">
    <location>
        <begin position="336"/>
        <end position="361"/>
    </location>
</feature>
<feature type="domain" description="Acyltransferase 3" evidence="3">
    <location>
        <begin position="23"/>
        <end position="358"/>
    </location>
</feature>
<keyword evidence="5" id="KW-1185">Reference proteome</keyword>
<feature type="transmembrane region" description="Helical" evidence="2">
    <location>
        <begin position="21"/>
        <end position="42"/>
    </location>
</feature>
<dbReference type="GO" id="GO:0016746">
    <property type="term" value="F:acyltransferase activity"/>
    <property type="evidence" value="ECO:0007669"/>
    <property type="project" value="UniProtKB-KW"/>
</dbReference>
<feature type="transmembrane region" description="Helical" evidence="2">
    <location>
        <begin position="186"/>
        <end position="208"/>
    </location>
</feature>
<dbReference type="Proteomes" id="UP001499895">
    <property type="component" value="Unassembled WGS sequence"/>
</dbReference>
<reference evidence="4 5" key="1">
    <citation type="journal article" date="2019" name="Int. J. Syst. Evol. Microbiol.">
        <title>The Global Catalogue of Microorganisms (GCM) 10K type strain sequencing project: providing services to taxonomists for standard genome sequencing and annotation.</title>
        <authorList>
            <consortium name="The Broad Institute Genomics Platform"/>
            <consortium name="The Broad Institute Genome Sequencing Center for Infectious Disease"/>
            <person name="Wu L."/>
            <person name="Ma J."/>
        </authorList>
    </citation>
    <scope>NUCLEOTIDE SEQUENCE [LARGE SCALE GENOMIC DNA]</scope>
    <source>
        <strain evidence="4 5">JCM 10649</strain>
    </source>
</reference>
<accession>A0ABN0ZGR7</accession>
<proteinExistence type="predicted"/>
<sequence length="386" mass="42330">MAQTHLDRKPITGTEGKRPPLPSLTGMRGVAAIVVFLCHIMVQADDLPYDVDLLHIFADPDVRSNYRFAFGVVGYTCVSFFFVLSGFILTWAARPSDTVTGFWRRRFVKLYPLHLVTYPLGMLVLTGALTSGKDVPGLFLIQTWVPDNRVIFGANGPSWSISVEAFFYLAFPALLPLLSKIKESHLWGWVVGAVVAVFATTVVSYTSISETYQVWFSYVFPPVRVVEFILGILLARLIISGRWINIGLGPAGLLLLVACVIAPNVPEVFAFAAVTVIPVLLVIGAGIKVDTEGLSSPLRNRVLVRLGDLSFAFYLVHISVLVAARRLLGMDKSWSVGGAALFIVVTYFITLFVAWVLHTFVENPAMRRWSRPAARRDAGKTGAAAG</sequence>
<dbReference type="Pfam" id="PF01757">
    <property type="entry name" value="Acyl_transf_3"/>
    <property type="match status" value="1"/>
</dbReference>
<evidence type="ECO:0000256" key="2">
    <source>
        <dbReference type="SAM" id="Phobius"/>
    </source>
</evidence>
<dbReference type="InterPro" id="IPR002656">
    <property type="entry name" value="Acyl_transf_3_dom"/>
</dbReference>
<keyword evidence="2" id="KW-0812">Transmembrane</keyword>
<gene>
    <name evidence="4" type="ORF">GCM10009544_07150</name>
</gene>
<feature type="transmembrane region" description="Helical" evidence="2">
    <location>
        <begin position="302"/>
        <end position="324"/>
    </location>
</feature>
<dbReference type="EMBL" id="BAAAHB010000004">
    <property type="protein sequence ID" value="GAA0446886.1"/>
    <property type="molecule type" value="Genomic_DNA"/>
</dbReference>
<feature type="region of interest" description="Disordered" evidence="1">
    <location>
        <begin position="1"/>
        <end position="22"/>
    </location>
</feature>
<feature type="transmembrane region" description="Helical" evidence="2">
    <location>
        <begin position="159"/>
        <end position="179"/>
    </location>
</feature>
<dbReference type="RefSeq" id="WP_344085347.1">
    <property type="nucleotide sequence ID" value="NZ_BAAAHB010000004.1"/>
</dbReference>
<evidence type="ECO:0000256" key="1">
    <source>
        <dbReference type="SAM" id="MobiDB-lite"/>
    </source>
</evidence>
<dbReference type="InterPro" id="IPR050879">
    <property type="entry name" value="Acyltransferase_3"/>
</dbReference>
<evidence type="ECO:0000313" key="4">
    <source>
        <dbReference type="EMBL" id="GAA0446886.1"/>
    </source>
</evidence>
<dbReference type="PANTHER" id="PTHR23028">
    <property type="entry name" value="ACETYLTRANSFERASE"/>
    <property type="match status" value="1"/>
</dbReference>
<feature type="transmembrane region" description="Helical" evidence="2">
    <location>
        <begin position="242"/>
        <end position="263"/>
    </location>
</feature>
<comment type="caution">
    <text evidence="4">The sequence shown here is derived from an EMBL/GenBank/DDBJ whole genome shotgun (WGS) entry which is preliminary data.</text>
</comment>
<keyword evidence="2" id="KW-0472">Membrane</keyword>
<feature type="compositionally biased region" description="Basic and acidic residues" evidence="1">
    <location>
        <begin position="1"/>
        <end position="18"/>
    </location>
</feature>
<feature type="transmembrane region" description="Helical" evidence="2">
    <location>
        <begin position="68"/>
        <end position="89"/>
    </location>
</feature>
<evidence type="ECO:0000313" key="5">
    <source>
        <dbReference type="Proteomes" id="UP001499895"/>
    </source>
</evidence>
<feature type="transmembrane region" description="Helical" evidence="2">
    <location>
        <begin position="110"/>
        <end position="130"/>
    </location>
</feature>
<keyword evidence="2" id="KW-1133">Transmembrane helix</keyword>
<name>A0ABN0ZGR7_9ACTN</name>
<protein>
    <submittedName>
        <fullName evidence="4">Acyltransferase</fullName>
    </submittedName>
</protein>
<evidence type="ECO:0000259" key="3">
    <source>
        <dbReference type="Pfam" id="PF01757"/>
    </source>
</evidence>